<accession>A0ABW8XYE3</accession>
<comment type="caution">
    <text evidence="2">The sequence shown here is derived from an EMBL/GenBank/DDBJ whole genome shotgun (WGS) entry which is preliminary data.</text>
</comment>
<name>A0ABW8XYE3_9FLAO</name>
<dbReference type="Proteomes" id="UP001629058">
    <property type="component" value="Unassembled WGS sequence"/>
</dbReference>
<keyword evidence="3" id="KW-1185">Reference proteome</keyword>
<evidence type="ECO:0000313" key="2">
    <source>
        <dbReference type="EMBL" id="MFL9832794.1"/>
    </source>
</evidence>
<protein>
    <recommendedName>
        <fullName evidence="4">Cytochrome C551</fullName>
    </recommendedName>
</protein>
<feature type="compositionally biased region" description="Polar residues" evidence="1">
    <location>
        <begin position="47"/>
        <end position="56"/>
    </location>
</feature>
<dbReference type="PROSITE" id="PS51257">
    <property type="entry name" value="PROKAR_LIPOPROTEIN"/>
    <property type="match status" value="1"/>
</dbReference>
<reference evidence="2 3" key="1">
    <citation type="submission" date="2024-06" db="EMBL/GenBank/DDBJ databases">
        <authorList>
            <person name="Kaempfer P."/>
            <person name="Viver T."/>
        </authorList>
    </citation>
    <scope>NUCLEOTIDE SEQUENCE [LARGE SCALE GENOMIC DNA]</scope>
    <source>
        <strain evidence="2 3">ST-37</strain>
    </source>
</reference>
<dbReference type="EMBL" id="JBELPY010000001">
    <property type="protein sequence ID" value="MFL9832794.1"/>
    <property type="molecule type" value="Genomic_DNA"/>
</dbReference>
<organism evidence="2 3">
    <name type="scientific">Chryseobacterium terrae</name>
    <dbReference type="NCBI Taxonomy" id="3163299"/>
    <lineage>
        <taxon>Bacteria</taxon>
        <taxon>Pseudomonadati</taxon>
        <taxon>Bacteroidota</taxon>
        <taxon>Flavobacteriia</taxon>
        <taxon>Flavobacteriales</taxon>
        <taxon>Weeksellaceae</taxon>
        <taxon>Chryseobacterium group</taxon>
        <taxon>Chryseobacterium</taxon>
    </lineage>
</organism>
<dbReference type="RefSeq" id="WP_408087017.1">
    <property type="nucleotide sequence ID" value="NZ_JBELPY010000001.1"/>
</dbReference>
<feature type="compositionally biased region" description="Polar residues" evidence="1">
    <location>
        <begin position="24"/>
        <end position="39"/>
    </location>
</feature>
<evidence type="ECO:0008006" key="4">
    <source>
        <dbReference type="Google" id="ProtNLM"/>
    </source>
</evidence>
<evidence type="ECO:0000256" key="1">
    <source>
        <dbReference type="SAM" id="MobiDB-lite"/>
    </source>
</evidence>
<feature type="region of interest" description="Disordered" evidence="1">
    <location>
        <begin position="24"/>
        <end position="70"/>
    </location>
</feature>
<proteinExistence type="predicted"/>
<evidence type="ECO:0000313" key="3">
    <source>
        <dbReference type="Proteomes" id="UP001629058"/>
    </source>
</evidence>
<gene>
    <name evidence="2" type="ORF">ABS765_01980</name>
</gene>
<sequence length="70" mass="7429">MKKSMLILALGIITMSCSKKETEINNNTSDSLSADTMNMGTVPVSPDTMTTSTIPDSTIMPKDSTSAITK</sequence>